<dbReference type="Pfam" id="PF01408">
    <property type="entry name" value="GFO_IDH_MocA"/>
    <property type="match status" value="1"/>
</dbReference>
<dbReference type="AlphaFoldDB" id="X0TM75"/>
<evidence type="ECO:0000259" key="2">
    <source>
        <dbReference type="Pfam" id="PF01408"/>
    </source>
</evidence>
<sequence length="203" mass="22736">MYKIKPLKIGLVGTGAIARAHLEAYLKFQDKVQLTAVCDIHEDAIKKFTKHIRVDNSFTDYDVMLKKGDIDAVDICTINDQHEFQAIEAAEQGKHVFLEKPMSISLDSCKEMVRKIGNTRVTFMVGQDLRYTPHSQGVLCAIKNGDLGAIRTCRCDSIMNQVRGLPAGHWMFDGKRTGGGVLINLTIHVIDLLRYFNGDVEKV</sequence>
<protein>
    <recommendedName>
        <fullName evidence="5">Gfo/Idh/MocA-like oxidoreductase N-terminal domain-containing protein</fullName>
    </recommendedName>
</protein>
<gene>
    <name evidence="4" type="ORF">S01H1_21416</name>
</gene>
<dbReference type="Gene3D" id="3.40.50.720">
    <property type="entry name" value="NAD(P)-binding Rossmann-like Domain"/>
    <property type="match status" value="1"/>
</dbReference>
<feature type="domain" description="GFO/IDH/MocA-like oxidoreductase" evidence="3">
    <location>
        <begin position="141"/>
        <end position="203"/>
    </location>
</feature>
<feature type="non-terminal residue" evidence="4">
    <location>
        <position position="203"/>
    </location>
</feature>
<dbReference type="GO" id="GO:0000166">
    <property type="term" value="F:nucleotide binding"/>
    <property type="evidence" value="ECO:0007669"/>
    <property type="project" value="InterPro"/>
</dbReference>
<dbReference type="Pfam" id="PF22725">
    <property type="entry name" value="GFO_IDH_MocA_C3"/>
    <property type="match status" value="1"/>
</dbReference>
<name>X0TM75_9ZZZZ</name>
<organism evidence="4">
    <name type="scientific">marine sediment metagenome</name>
    <dbReference type="NCBI Taxonomy" id="412755"/>
    <lineage>
        <taxon>unclassified sequences</taxon>
        <taxon>metagenomes</taxon>
        <taxon>ecological metagenomes</taxon>
    </lineage>
</organism>
<dbReference type="SUPFAM" id="SSF55347">
    <property type="entry name" value="Glyceraldehyde-3-phosphate dehydrogenase-like, C-terminal domain"/>
    <property type="match status" value="1"/>
</dbReference>
<proteinExistence type="predicted"/>
<dbReference type="Gene3D" id="3.30.360.10">
    <property type="entry name" value="Dihydrodipicolinate Reductase, domain 2"/>
    <property type="match status" value="1"/>
</dbReference>
<dbReference type="PANTHER" id="PTHR43818">
    <property type="entry name" value="BCDNA.GH03377"/>
    <property type="match status" value="1"/>
</dbReference>
<dbReference type="InterPro" id="IPR050463">
    <property type="entry name" value="Gfo/Idh/MocA_oxidrdct_glycsds"/>
</dbReference>
<dbReference type="EMBL" id="BARS01011870">
    <property type="protein sequence ID" value="GAF94653.1"/>
    <property type="molecule type" value="Genomic_DNA"/>
</dbReference>
<evidence type="ECO:0000259" key="3">
    <source>
        <dbReference type="Pfam" id="PF22725"/>
    </source>
</evidence>
<dbReference type="InterPro" id="IPR055170">
    <property type="entry name" value="GFO_IDH_MocA-like_dom"/>
</dbReference>
<reference evidence="4" key="1">
    <citation type="journal article" date="2014" name="Front. Microbiol.">
        <title>High frequency of phylogenetically diverse reductive dehalogenase-homologous genes in deep subseafloor sedimentary metagenomes.</title>
        <authorList>
            <person name="Kawai M."/>
            <person name="Futagami T."/>
            <person name="Toyoda A."/>
            <person name="Takaki Y."/>
            <person name="Nishi S."/>
            <person name="Hori S."/>
            <person name="Arai W."/>
            <person name="Tsubouchi T."/>
            <person name="Morono Y."/>
            <person name="Uchiyama I."/>
            <person name="Ito T."/>
            <person name="Fujiyama A."/>
            <person name="Inagaki F."/>
            <person name="Takami H."/>
        </authorList>
    </citation>
    <scope>NUCLEOTIDE SEQUENCE</scope>
    <source>
        <strain evidence="4">Expedition CK06-06</strain>
    </source>
</reference>
<feature type="domain" description="Gfo/Idh/MocA-like oxidoreductase N-terminal" evidence="2">
    <location>
        <begin position="7"/>
        <end position="126"/>
    </location>
</feature>
<comment type="caution">
    <text evidence="4">The sequence shown here is derived from an EMBL/GenBank/DDBJ whole genome shotgun (WGS) entry which is preliminary data.</text>
</comment>
<keyword evidence="1" id="KW-0560">Oxidoreductase</keyword>
<dbReference type="GO" id="GO:0016491">
    <property type="term" value="F:oxidoreductase activity"/>
    <property type="evidence" value="ECO:0007669"/>
    <property type="project" value="UniProtKB-KW"/>
</dbReference>
<dbReference type="SUPFAM" id="SSF51735">
    <property type="entry name" value="NAD(P)-binding Rossmann-fold domains"/>
    <property type="match status" value="1"/>
</dbReference>
<dbReference type="PANTHER" id="PTHR43818:SF11">
    <property type="entry name" value="BCDNA.GH03377"/>
    <property type="match status" value="1"/>
</dbReference>
<evidence type="ECO:0000256" key="1">
    <source>
        <dbReference type="ARBA" id="ARBA00023002"/>
    </source>
</evidence>
<dbReference type="InterPro" id="IPR036291">
    <property type="entry name" value="NAD(P)-bd_dom_sf"/>
</dbReference>
<accession>X0TM75</accession>
<evidence type="ECO:0008006" key="5">
    <source>
        <dbReference type="Google" id="ProtNLM"/>
    </source>
</evidence>
<dbReference type="InterPro" id="IPR000683">
    <property type="entry name" value="Gfo/Idh/MocA-like_OxRdtase_N"/>
</dbReference>
<evidence type="ECO:0000313" key="4">
    <source>
        <dbReference type="EMBL" id="GAF94653.1"/>
    </source>
</evidence>